<dbReference type="PROSITE" id="PS00785">
    <property type="entry name" value="5_NUCLEOTIDASE_1"/>
    <property type="match status" value="1"/>
</dbReference>
<dbReference type="SUPFAM" id="SSF56300">
    <property type="entry name" value="Metallo-dependent phosphatases"/>
    <property type="match status" value="1"/>
</dbReference>
<dbReference type="InterPro" id="IPR006146">
    <property type="entry name" value="5'-Nucleotdase_CS"/>
</dbReference>
<dbReference type="PRINTS" id="PR01607">
    <property type="entry name" value="APYRASEFAMLY"/>
</dbReference>
<feature type="domain" description="Calcineurin-like phosphoesterase" evidence="3">
    <location>
        <begin position="40"/>
        <end position="300"/>
    </location>
</feature>
<accession>A0A562VGY7</accession>
<sequence length="588" mass="61983">MSTRAKRLIGGGAVAMAVLGLTVTAVPSAAQAKSTVDIQLLAINDFHGNLEPPSGSSGEITMIDEHGEQVQVKAGGAEYLATHLAEAREGHRNSVTVAAGDLIGGSPFLSAAFHDEPTIESLEHMGLDVSAVGNHEFDEGIAELHRIQDGGCHEVDGCTDPADPYDGSDFPYLGANVVDKDTGLPELPPVWVKNLGQGARVGFIGMTLEGTGNIVSKEVIKNLEFKDEVVTANYYAKLLKAVGVQSIVVLLHEGGVPVSPAYNYDCDSPGPGDGISGPVVDIAQNLDAEIDVVVTGHTHQAYACTIDDPAGQPRLVTSGSSFGRLYTEINLTYDKKTRDIIRTTMVAENRVVTRDVDVDDTQRDLIAEYRTLVDPIANQTVGYLAEDIPMGDTRDVESPLGDLIADMQLAATSSADTGGAQIAFMNPGGVRADLSYAASGSEGDGVVSYADAFTVQPFNNYLVTMDLTGAQIVTLLQQQYTGDNADRNLLLQPSEGFTYTVDASATGADRILTDTIALNGQPLDPAATYRVTVNSFLADGGDGFAVLAEGGNRLVGGLDIDVFKDWFTANTSADDPAEALPANRITFQ</sequence>
<feature type="domain" description="5'-Nucleotidase C-terminal" evidence="4">
    <location>
        <begin position="390"/>
        <end position="548"/>
    </location>
</feature>
<proteinExistence type="inferred from homology"/>
<dbReference type="GO" id="GO:0030288">
    <property type="term" value="C:outer membrane-bounded periplasmic space"/>
    <property type="evidence" value="ECO:0007669"/>
    <property type="project" value="TreeGrafter"/>
</dbReference>
<dbReference type="OrthoDB" id="1016457at2"/>
<dbReference type="PANTHER" id="PTHR11575:SF24">
    <property type="entry name" value="5'-NUCLEOTIDASE"/>
    <property type="match status" value="1"/>
</dbReference>
<dbReference type="EMBL" id="VLLL01000001">
    <property type="protein sequence ID" value="TWJ17149.1"/>
    <property type="molecule type" value="Genomic_DNA"/>
</dbReference>
<comment type="similarity">
    <text evidence="2">Belongs to the 5'-nucleotidase family.</text>
</comment>
<keyword evidence="6" id="KW-1185">Reference proteome</keyword>
<dbReference type="Pfam" id="PF00149">
    <property type="entry name" value="Metallophos"/>
    <property type="match status" value="1"/>
</dbReference>
<dbReference type="FunFam" id="3.60.21.10:FF:000070">
    <property type="entry name" value="5`-nucleotidase family protein"/>
    <property type="match status" value="1"/>
</dbReference>
<dbReference type="InterPro" id="IPR004843">
    <property type="entry name" value="Calcineurin-like_PHP"/>
</dbReference>
<evidence type="ECO:0000259" key="3">
    <source>
        <dbReference type="Pfam" id="PF00149"/>
    </source>
</evidence>
<keyword evidence="2" id="KW-0547">Nucleotide-binding</keyword>
<dbReference type="Gene3D" id="3.90.780.10">
    <property type="entry name" value="5'-Nucleotidase, C-terminal domain"/>
    <property type="match status" value="1"/>
</dbReference>
<reference evidence="5 6" key="1">
    <citation type="journal article" date="2013" name="Stand. Genomic Sci.">
        <title>Genomic Encyclopedia of Type Strains, Phase I: The one thousand microbial genomes (KMG-I) project.</title>
        <authorList>
            <person name="Kyrpides N.C."/>
            <person name="Woyke T."/>
            <person name="Eisen J.A."/>
            <person name="Garrity G."/>
            <person name="Lilburn T.G."/>
            <person name="Beck B.J."/>
            <person name="Whitman W.B."/>
            <person name="Hugenholtz P."/>
            <person name="Klenk H.P."/>
        </authorList>
    </citation>
    <scope>NUCLEOTIDE SEQUENCE [LARGE SCALE GENOMIC DNA]</scope>
    <source>
        <strain evidence="5 6">DSM 45044</strain>
    </source>
</reference>
<dbReference type="Proteomes" id="UP000321617">
    <property type="component" value="Unassembled WGS sequence"/>
</dbReference>
<gene>
    <name evidence="5" type="ORF">LX16_0065</name>
</gene>
<evidence type="ECO:0000313" key="6">
    <source>
        <dbReference type="Proteomes" id="UP000321617"/>
    </source>
</evidence>
<dbReference type="GO" id="GO:0009166">
    <property type="term" value="P:nucleotide catabolic process"/>
    <property type="evidence" value="ECO:0007669"/>
    <property type="project" value="InterPro"/>
</dbReference>
<evidence type="ECO:0000256" key="1">
    <source>
        <dbReference type="ARBA" id="ARBA00022729"/>
    </source>
</evidence>
<dbReference type="Pfam" id="PF02872">
    <property type="entry name" value="5_nucleotid_C"/>
    <property type="match status" value="1"/>
</dbReference>
<comment type="caution">
    <text evidence="5">The sequence shown here is derived from an EMBL/GenBank/DDBJ whole genome shotgun (WGS) entry which is preliminary data.</text>
</comment>
<feature type="signal peptide" evidence="2">
    <location>
        <begin position="1"/>
        <end position="32"/>
    </location>
</feature>
<dbReference type="AlphaFoldDB" id="A0A562VGY7"/>
<dbReference type="GO" id="GO:0000166">
    <property type="term" value="F:nucleotide binding"/>
    <property type="evidence" value="ECO:0007669"/>
    <property type="project" value="UniProtKB-KW"/>
</dbReference>
<keyword evidence="1 2" id="KW-0732">Signal</keyword>
<dbReference type="SUPFAM" id="SSF55816">
    <property type="entry name" value="5'-nucleotidase (syn. UDP-sugar hydrolase), C-terminal domain"/>
    <property type="match status" value="1"/>
</dbReference>
<organism evidence="5 6">
    <name type="scientific">Stackebrandtia albiflava</name>
    <dbReference type="NCBI Taxonomy" id="406432"/>
    <lineage>
        <taxon>Bacteria</taxon>
        <taxon>Bacillati</taxon>
        <taxon>Actinomycetota</taxon>
        <taxon>Actinomycetes</taxon>
        <taxon>Glycomycetales</taxon>
        <taxon>Glycomycetaceae</taxon>
        <taxon>Stackebrandtia</taxon>
    </lineage>
</organism>
<evidence type="ECO:0000313" key="5">
    <source>
        <dbReference type="EMBL" id="TWJ17149.1"/>
    </source>
</evidence>
<dbReference type="RefSeq" id="WP_147131259.1">
    <property type="nucleotide sequence ID" value="NZ_BAABIJ010000009.1"/>
</dbReference>
<dbReference type="GO" id="GO:0046872">
    <property type="term" value="F:metal ion binding"/>
    <property type="evidence" value="ECO:0007669"/>
    <property type="project" value="InterPro"/>
</dbReference>
<keyword evidence="2" id="KW-0378">Hydrolase</keyword>
<name>A0A562VGY7_9ACTN</name>
<dbReference type="GO" id="GO:0008768">
    <property type="term" value="F:UDP-sugar diphosphatase activity"/>
    <property type="evidence" value="ECO:0007669"/>
    <property type="project" value="TreeGrafter"/>
</dbReference>
<dbReference type="InterPro" id="IPR036907">
    <property type="entry name" value="5'-Nucleotdase_C_sf"/>
</dbReference>
<dbReference type="Gene3D" id="3.60.21.10">
    <property type="match status" value="1"/>
</dbReference>
<evidence type="ECO:0000256" key="2">
    <source>
        <dbReference type="RuleBase" id="RU362119"/>
    </source>
</evidence>
<dbReference type="InterPro" id="IPR029052">
    <property type="entry name" value="Metallo-depent_PP-like"/>
</dbReference>
<dbReference type="PANTHER" id="PTHR11575">
    <property type="entry name" value="5'-NUCLEOTIDASE-RELATED"/>
    <property type="match status" value="1"/>
</dbReference>
<dbReference type="InterPro" id="IPR008334">
    <property type="entry name" value="5'-Nucleotdase_C"/>
</dbReference>
<dbReference type="InterPro" id="IPR006179">
    <property type="entry name" value="5_nucleotidase/apyrase"/>
</dbReference>
<dbReference type="GO" id="GO:0008253">
    <property type="term" value="F:5'-nucleotidase activity"/>
    <property type="evidence" value="ECO:0007669"/>
    <property type="project" value="TreeGrafter"/>
</dbReference>
<feature type="chain" id="PRO_5022267015" evidence="2">
    <location>
        <begin position="33"/>
        <end position="588"/>
    </location>
</feature>
<protein>
    <submittedName>
        <fullName evidence="5">5'-nucleotidase</fullName>
    </submittedName>
</protein>
<evidence type="ECO:0000259" key="4">
    <source>
        <dbReference type="Pfam" id="PF02872"/>
    </source>
</evidence>